<gene>
    <name evidence="2" type="ORF">HZS80_19635</name>
</gene>
<accession>A0A7Z0S009</accession>
<dbReference type="SUPFAM" id="SSF53927">
    <property type="entry name" value="Cytidine deaminase-like"/>
    <property type="match status" value="1"/>
</dbReference>
<dbReference type="RefSeq" id="WP_179917051.1">
    <property type="nucleotide sequence ID" value="NZ_JACCDE010000036.1"/>
</dbReference>
<evidence type="ECO:0000313" key="3">
    <source>
        <dbReference type="Proteomes" id="UP000526892"/>
    </source>
</evidence>
<proteinExistence type="predicted"/>
<dbReference type="InterPro" id="IPR016193">
    <property type="entry name" value="Cytidine_deaminase-like"/>
</dbReference>
<dbReference type="PANTHER" id="PTHR11079:SF179">
    <property type="entry name" value="TRNA(ADENINE(34)) DEAMINASE, CHLOROPLASTIC"/>
    <property type="match status" value="1"/>
</dbReference>
<feature type="domain" description="CMP/dCMP-type deaminase" evidence="1">
    <location>
        <begin position="3"/>
        <end position="112"/>
    </location>
</feature>
<dbReference type="EMBL" id="JACCDE010000036">
    <property type="protein sequence ID" value="NYS79892.1"/>
    <property type="molecule type" value="Genomic_DNA"/>
</dbReference>
<dbReference type="CDD" id="cd01285">
    <property type="entry name" value="nucleoside_deaminase"/>
    <property type="match status" value="1"/>
</dbReference>
<dbReference type="PROSITE" id="PS51747">
    <property type="entry name" value="CYT_DCMP_DEAMINASES_2"/>
    <property type="match status" value="1"/>
</dbReference>
<name>A0A7Z0S009_9GAMM</name>
<dbReference type="GO" id="GO:0003824">
    <property type="term" value="F:catalytic activity"/>
    <property type="evidence" value="ECO:0007669"/>
    <property type="project" value="InterPro"/>
</dbReference>
<protein>
    <submittedName>
        <fullName evidence="2">Nucleoside deaminase</fullName>
    </submittedName>
</protein>
<dbReference type="InterPro" id="IPR002125">
    <property type="entry name" value="CMP_dCMP_dom"/>
</dbReference>
<comment type="caution">
    <text evidence="2">The sequence shown here is derived from an EMBL/GenBank/DDBJ whole genome shotgun (WGS) entry which is preliminary data.</text>
</comment>
<organism evidence="2 3">
    <name type="scientific">Vreelandella glaciei</name>
    <dbReference type="NCBI Taxonomy" id="186761"/>
    <lineage>
        <taxon>Bacteria</taxon>
        <taxon>Pseudomonadati</taxon>
        <taxon>Pseudomonadota</taxon>
        <taxon>Gammaproteobacteria</taxon>
        <taxon>Oceanospirillales</taxon>
        <taxon>Halomonadaceae</taxon>
        <taxon>Vreelandella</taxon>
    </lineage>
</organism>
<reference evidence="2 3" key="1">
    <citation type="journal article" date="2003" name="Extremophiles">
        <title>Halomonas glaciei sp. nov. isolated from fast ice of Adelie Land, Antarctica.</title>
        <authorList>
            <person name="Reddy G.S."/>
            <person name="Raghavan P.U."/>
            <person name="Sarita N.B."/>
            <person name="Prakash J.S."/>
            <person name="Nagesh N."/>
            <person name="Delille D."/>
            <person name="Shivaji S."/>
        </authorList>
    </citation>
    <scope>NUCLEOTIDE SEQUENCE [LARGE SCALE GENOMIC DNA]</scope>
    <source>
        <strain evidence="2 3">DD39</strain>
    </source>
</reference>
<evidence type="ECO:0000259" key="1">
    <source>
        <dbReference type="PROSITE" id="PS51747"/>
    </source>
</evidence>
<evidence type="ECO:0000313" key="2">
    <source>
        <dbReference type="EMBL" id="NYS79892.1"/>
    </source>
</evidence>
<dbReference type="Proteomes" id="UP000526892">
    <property type="component" value="Unassembled WGS sequence"/>
</dbReference>
<keyword evidence="3" id="KW-1185">Reference proteome</keyword>
<dbReference type="PANTHER" id="PTHR11079">
    <property type="entry name" value="CYTOSINE DEAMINASE FAMILY MEMBER"/>
    <property type="match status" value="1"/>
</dbReference>
<dbReference type="AlphaFoldDB" id="A0A7Z0S009"/>
<sequence length="167" mass="18012">MNDRELIYLRRAIELAEEALEAGDEPFGSVLVSADGDVLAEDRNRIAGGDSTQHPEFALARWAAQHMTPEARAAASVYTSGEHCPMCAAAHGWVGLGRIVYASSSEQLSEWLADLGVGPPPVATLPIQKVVPGLKVEGPIPELDESVHALHQRRHALVNVTKKPPKR</sequence>
<dbReference type="Gene3D" id="3.40.140.10">
    <property type="entry name" value="Cytidine Deaminase, domain 2"/>
    <property type="match status" value="1"/>
</dbReference>
<dbReference type="Pfam" id="PF00383">
    <property type="entry name" value="dCMP_cyt_deam_1"/>
    <property type="match status" value="1"/>
</dbReference>